<dbReference type="InterPro" id="IPR011990">
    <property type="entry name" value="TPR-like_helical_dom_sf"/>
</dbReference>
<sequence length="433" mass="47239">MPQTAAAIHECCSVRRLRAYRLARGLTLRQAGEDLRRLGESRDPNRLRADADQLGLWETGGRTPRPAMVALLCDYYGSTSHELGLGDDGPPTRAVPAPPSLRASSLPDAYPVADLADHVDTVRRSVDRTLAAGSVSLGQLDLIDERILLARQEYISKPPAAMLKQLLDELQEVEDLAKDRQPASVQVRLAEMTAVLATLIADSLMKLGDLSRSRSWYNTARHASDESGDLELRARVRAQAAMLPYYYGPLESAVTLAREARIMTRNRPSHTAAFAAAAEARALAQQGDKAAAEARIRDAQLIFDQLPDTSEEDAFAFPVRRFLLYLSGAFTALGRSSQARRVQEEALNLYPAVTGIDPALLRLEAALCLVHDRSATEACQLAAATYLRVPEAHRTPILGARARRVIEGLPGANQAMPAAKDLRELLELPTGSR</sequence>
<organism evidence="2 3">
    <name type="scientific">Streptomyces sirii</name>
    <dbReference type="NCBI Taxonomy" id="3127701"/>
    <lineage>
        <taxon>Bacteria</taxon>
        <taxon>Bacillati</taxon>
        <taxon>Actinomycetota</taxon>
        <taxon>Actinomycetes</taxon>
        <taxon>Kitasatosporales</taxon>
        <taxon>Streptomycetaceae</taxon>
        <taxon>Streptomyces</taxon>
    </lineage>
</organism>
<dbReference type="Pfam" id="PF13560">
    <property type="entry name" value="HTH_31"/>
    <property type="match status" value="1"/>
</dbReference>
<evidence type="ECO:0000259" key="1">
    <source>
        <dbReference type="PROSITE" id="PS50943"/>
    </source>
</evidence>
<reference evidence="2 3" key="1">
    <citation type="submission" date="2024-03" db="EMBL/GenBank/DDBJ databases">
        <title>The complete genome of Streptomyces sirii sp.nov.</title>
        <authorList>
            <person name="Zakalyukina Y.V."/>
            <person name="Belik A.R."/>
            <person name="Biryukov M.V."/>
            <person name="Baturina O.A."/>
            <person name="Kabilov M.R."/>
        </authorList>
    </citation>
    <scope>NUCLEOTIDE SEQUENCE [LARGE SCALE GENOMIC DNA]</scope>
    <source>
        <strain evidence="2 3">BP-8</strain>
    </source>
</reference>
<dbReference type="Proteomes" id="UP001626628">
    <property type="component" value="Chromosome"/>
</dbReference>
<proteinExistence type="predicted"/>
<dbReference type="PROSITE" id="PS50943">
    <property type="entry name" value="HTH_CROC1"/>
    <property type="match status" value="1"/>
</dbReference>
<keyword evidence="3" id="KW-1185">Reference proteome</keyword>
<evidence type="ECO:0000313" key="2">
    <source>
        <dbReference type="EMBL" id="WXK81515.1"/>
    </source>
</evidence>
<gene>
    <name evidence="2" type="ORF">WAB15_13955</name>
</gene>
<accession>A0ABZ2QYV2</accession>
<dbReference type="EMBL" id="CP147982">
    <property type="protein sequence ID" value="WXK81515.1"/>
    <property type="molecule type" value="Genomic_DNA"/>
</dbReference>
<dbReference type="RefSeq" id="WP_407289223.1">
    <property type="nucleotide sequence ID" value="NZ_CP147982.1"/>
</dbReference>
<name>A0ABZ2QYV2_9ACTN</name>
<dbReference type="Gene3D" id="1.25.40.10">
    <property type="entry name" value="Tetratricopeptide repeat domain"/>
    <property type="match status" value="1"/>
</dbReference>
<dbReference type="Gene3D" id="1.10.260.40">
    <property type="entry name" value="lambda repressor-like DNA-binding domains"/>
    <property type="match status" value="1"/>
</dbReference>
<dbReference type="InterPro" id="IPR010982">
    <property type="entry name" value="Lambda_DNA-bd_dom_sf"/>
</dbReference>
<protein>
    <submittedName>
        <fullName evidence="2">Helix-turn-helix domain-containing protein</fullName>
    </submittedName>
</protein>
<dbReference type="SUPFAM" id="SSF48452">
    <property type="entry name" value="TPR-like"/>
    <property type="match status" value="1"/>
</dbReference>
<dbReference type="InterPro" id="IPR001387">
    <property type="entry name" value="Cro/C1-type_HTH"/>
</dbReference>
<evidence type="ECO:0000313" key="3">
    <source>
        <dbReference type="Proteomes" id="UP001626628"/>
    </source>
</evidence>
<dbReference type="SMART" id="SM00530">
    <property type="entry name" value="HTH_XRE"/>
    <property type="match status" value="1"/>
</dbReference>
<feature type="domain" description="HTH cro/C1-type" evidence="1">
    <location>
        <begin position="17"/>
        <end position="83"/>
    </location>
</feature>